<accession>A0AAU9UV61</accession>
<comment type="caution">
    <text evidence="4">The sequence shown here is derived from an EMBL/GenBank/DDBJ whole genome shotgun (WGS) entry which is preliminary data.</text>
</comment>
<feature type="compositionally biased region" description="Basic residues" evidence="2">
    <location>
        <begin position="1"/>
        <end position="10"/>
    </location>
</feature>
<feature type="region of interest" description="Disordered" evidence="2">
    <location>
        <begin position="339"/>
        <end position="369"/>
    </location>
</feature>
<keyword evidence="5" id="KW-1185">Reference proteome</keyword>
<protein>
    <recommendedName>
        <fullName evidence="3">SYO1-like TPR repeats domain-containing protein</fullName>
    </recommendedName>
</protein>
<comment type="similarity">
    <text evidence="1">Belongs to the nuclear import and ribosome assembly adapter family.</text>
</comment>
<dbReference type="Gene3D" id="1.25.10.10">
    <property type="entry name" value="Leucine-rich Repeat Variant"/>
    <property type="match status" value="1"/>
</dbReference>
<dbReference type="GO" id="GO:0042273">
    <property type="term" value="P:ribosomal large subunit biogenesis"/>
    <property type="evidence" value="ECO:0007669"/>
    <property type="project" value="TreeGrafter"/>
</dbReference>
<feature type="compositionally biased region" description="Acidic residues" evidence="2">
    <location>
        <begin position="339"/>
        <end position="359"/>
    </location>
</feature>
<feature type="compositionally biased region" description="Low complexity" evidence="2">
    <location>
        <begin position="11"/>
        <end position="20"/>
    </location>
</feature>
<dbReference type="InterPro" id="IPR011989">
    <property type="entry name" value="ARM-like"/>
</dbReference>
<dbReference type="SUPFAM" id="SSF48371">
    <property type="entry name" value="ARM repeat"/>
    <property type="match status" value="1"/>
</dbReference>
<evidence type="ECO:0000256" key="2">
    <source>
        <dbReference type="SAM" id="MobiDB-lite"/>
    </source>
</evidence>
<gene>
    <name evidence="4" type="ORF">EEDITHA_LOCUS17104</name>
</gene>
<dbReference type="GO" id="GO:0051082">
    <property type="term" value="F:unfolded protein binding"/>
    <property type="evidence" value="ECO:0007669"/>
    <property type="project" value="TreeGrafter"/>
</dbReference>
<dbReference type="InterPro" id="IPR057990">
    <property type="entry name" value="TPR_SYO1"/>
</dbReference>
<reference evidence="4" key="1">
    <citation type="submission" date="2022-03" db="EMBL/GenBank/DDBJ databases">
        <authorList>
            <person name="Tunstrom K."/>
        </authorList>
    </citation>
    <scope>NUCLEOTIDE SEQUENCE</scope>
</reference>
<dbReference type="Proteomes" id="UP001153954">
    <property type="component" value="Unassembled WGS sequence"/>
</dbReference>
<name>A0AAU9UV61_EUPED</name>
<feature type="region of interest" description="Disordered" evidence="2">
    <location>
        <begin position="1"/>
        <end position="27"/>
    </location>
</feature>
<evidence type="ECO:0000256" key="1">
    <source>
        <dbReference type="ARBA" id="ARBA00049983"/>
    </source>
</evidence>
<proteinExistence type="inferred from homology"/>
<dbReference type="Pfam" id="PF25567">
    <property type="entry name" value="TPR_SYO1"/>
    <property type="match status" value="1"/>
</dbReference>
<dbReference type="PANTHER" id="PTHR13347:SF1">
    <property type="entry name" value="HEAT REPEAT-CONTAINING PROTEIN 3"/>
    <property type="match status" value="1"/>
</dbReference>
<feature type="domain" description="SYO1-like TPR repeats" evidence="3">
    <location>
        <begin position="379"/>
        <end position="641"/>
    </location>
</feature>
<dbReference type="AlphaFoldDB" id="A0AAU9UV61"/>
<organism evidence="4 5">
    <name type="scientific">Euphydryas editha</name>
    <name type="common">Edith's checkerspot</name>
    <dbReference type="NCBI Taxonomy" id="104508"/>
    <lineage>
        <taxon>Eukaryota</taxon>
        <taxon>Metazoa</taxon>
        <taxon>Ecdysozoa</taxon>
        <taxon>Arthropoda</taxon>
        <taxon>Hexapoda</taxon>
        <taxon>Insecta</taxon>
        <taxon>Pterygota</taxon>
        <taxon>Neoptera</taxon>
        <taxon>Endopterygota</taxon>
        <taxon>Lepidoptera</taxon>
        <taxon>Glossata</taxon>
        <taxon>Ditrysia</taxon>
        <taxon>Papilionoidea</taxon>
        <taxon>Nymphalidae</taxon>
        <taxon>Nymphalinae</taxon>
        <taxon>Euphydryas</taxon>
    </lineage>
</organism>
<dbReference type="InterPro" id="IPR052616">
    <property type="entry name" value="SYO1-like"/>
</dbReference>
<evidence type="ECO:0000313" key="4">
    <source>
        <dbReference type="EMBL" id="CAH2102479.1"/>
    </source>
</evidence>
<evidence type="ECO:0000313" key="5">
    <source>
        <dbReference type="Proteomes" id="UP001153954"/>
    </source>
</evidence>
<dbReference type="EMBL" id="CAKOGL010000025">
    <property type="protein sequence ID" value="CAH2102479.1"/>
    <property type="molecule type" value="Genomic_DNA"/>
</dbReference>
<sequence length="645" mass="71520">MGKIRKRKLNKVSNNVTSSNNDEEELPVDSKDNVIQTMIDQIQSANIEEKYCGLQTFAMLIESSESLKQMINQGIVKIVAPLLLDPAGSVRNAAAGSLRNLSTISLEACNMLMENDIMTPLVFYFHQYTESWTPDLDSKTKDEEIDTFVQCTNLLLNLCESSDLAVKYVGKSKILDIVPRYLDVSTFGVELVIAVMQLLFVIVEDNPLAIKKVSSTSERQLRDLLSIESSDSPALLIKTLTGGIIINICGGDIASLPIDVLNQIFTVLAKTLSVDHRLVCNELSSSVPLSDGDGKVVGPKGQEALLLDNKIKSVSRTLESQQIAIEIIANICSCEESDDTSEAAESSDSDEIGNDEPTSEDISSNGEEVFRPEDRLSPAVIEALSALEIFDKVWARTQLPPENVLMILQEYEGTKSIIRKLCNLQTRAFLCMNNIVLSLPLEIMGGINGIYKIWVEAGKLVFKQSSENLQLLEAATAVMRATLNRITLLNNVKPSESNLFSDLALSDIELMFTGIKNCEAPEIRSNLIRMIGILALLFVNDLNDTTSNVICSITEFILEQAHKENEVWVLAEAIDTLIDMYSEDNTDIIAAKVKLVEKLEILVPVLRNKARQQKKLPKDYKVLVTTVNSNLPRFVKYKKRRVAKL</sequence>
<dbReference type="PANTHER" id="PTHR13347">
    <property type="entry name" value="HEAT REPEAT-CONTAINING PROTEIN 3"/>
    <property type="match status" value="1"/>
</dbReference>
<dbReference type="GO" id="GO:0006606">
    <property type="term" value="P:protein import into nucleus"/>
    <property type="evidence" value="ECO:0007669"/>
    <property type="project" value="TreeGrafter"/>
</dbReference>
<evidence type="ECO:0000259" key="3">
    <source>
        <dbReference type="Pfam" id="PF25567"/>
    </source>
</evidence>
<dbReference type="InterPro" id="IPR016024">
    <property type="entry name" value="ARM-type_fold"/>
</dbReference>